<dbReference type="EMBL" id="HBFA01027424">
    <property type="protein sequence ID" value="CAD8678092.1"/>
    <property type="molecule type" value="Transcribed_RNA"/>
</dbReference>
<protein>
    <submittedName>
        <fullName evidence="1">Uncharacterized protein</fullName>
    </submittedName>
</protein>
<sequence length="386" mass="42326">MAQILTMSSAARLSSDASRIHRAVCRARLSPSTSTIRHGVPRSLGRGGSVGAAFAPPSRSGVRFHKVAARCSAQKDGESRSVEPKEEEFSEEMLLLQSLTLLSIGAAAPGAAEAAADLNPFFTFNPVCPASDTVFRGGQRLAISIAGEANIDDYRPLINDVLIRVRTELCILESFIRETAIPFIQAKGVAWILPLRETNETYLAGVVFMVGANFILLGSTKVIAIVSIYHDLALGVPTRVLGNVLSLADRSRVQEKYDKELEKVMERQMEETKKVMSQKQIGQSDREKQLSEVNVKYSAQMEELKRQQETKDLQNEGSAFGKVGQVASAVAVPLKLYGKASSTVRNILEVFDTFCSRYFVAFTVTYIIVKTLHFVVFPDFPASVIM</sequence>
<name>A0A7S0WQE6_9CHLO</name>
<organism evidence="1">
    <name type="scientific">Pyramimonas obovata</name>
    <dbReference type="NCBI Taxonomy" id="1411642"/>
    <lineage>
        <taxon>Eukaryota</taxon>
        <taxon>Viridiplantae</taxon>
        <taxon>Chlorophyta</taxon>
        <taxon>Pyramimonadophyceae</taxon>
        <taxon>Pyramimonadales</taxon>
        <taxon>Pyramimonadaceae</taxon>
        <taxon>Pyramimonas</taxon>
        <taxon>Pyramimonas incertae sedis</taxon>
    </lineage>
</organism>
<proteinExistence type="predicted"/>
<reference evidence="1" key="1">
    <citation type="submission" date="2021-01" db="EMBL/GenBank/DDBJ databases">
        <authorList>
            <person name="Corre E."/>
            <person name="Pelletier E."/>
            <person name="Niang G."/>
            <person name="Scheremetjew M."/>
            <person name="Finn R."/>
            <person name="Kale V."/>
            <person name="Holt S."/>
            <person name="Cochrane G."/>
            <person name="Meng A."/>
            <person name="Brown T."/>
            <person name="Cohen L."/>
        </authorList>
    </citation>
    <scope>NUCLEOTIDE SEQUENCE</scope>
    <source>
        <strain evidence="1">CCMP722</strain>
    </source>
</reference>
<dbReference type="AlphaFoldDB" id="A0A7S0WQE6"/>
<accession>A0A7S0WQE6</accession>
<gene>
    <name evidence="1" type="ORF">POBO1169_LOCUS13910</name>
</gene>
<evidence type="ECO:0000313" key="1">
    <source>
        <dbReference type="EMBL" id="CAD8678092.1"/>
    </source>
</evidence>